<dbReference type="InterPro" id="IPR038726">
    <property type="entry name" value="PDDEXK_AddAB-type"/>
</dbReference>
<evidence type="ECO:0000256" key="2">
    <source>
        <dbReference type="ARBA" id="ARBA00022722"/>
    </source>
</evidence>
<dbReference type="PROSITE" id="PS51198">
    <property type="entry name" value="UVRD_HELICASE_ATP_BIND"/>
    <property type="match status" value="1"/>
</dbReference>
<dbReference type="CDD" id="cd17932">
    <property type="entry name" value="DEXQc_UvrD"/>
    <property type="match status" value="1"/>
</dbReference>
<dbReference type="Pfam" id="PF13361">
    <property type="entry name" value="UvrD_C"/>
    <property type="match status" value="1"/>
</dbReference>
<feature type="domain" description="UvrD-like helicase C-terminal" evidence="17">
    <location>
        <begin position="320"/>
        <end position="606"/>
    </location>
</feature>
<evidence type="ECO:0000256" key="5">
    <source>
        <dbReference type="ARBA" id="ARBA00022801"/>
    </source>
</evidence>
<dbReference type="GO" id="GO:0000725">
    <property type="term" value="P:recombinational repair"/>
    <property type="evidence" value="ECO:0007669"/>
    <property type="project" value="TreeGrafter"/>
</dbReference>
<dbReference type="Pfam" id="PF12705">
    <property type="entry name" value="PDDEXK_1"/>
    <property type="match status" value="1"/>
</dbReference>
<evidence type="ECO:0000256" key="10">
    <source>
        <dbReference type="ARBA" id="ARBA00023204"/>
    </source>
</evidence>
<organism evidence="18 19">
    <name type="scientific">Candidatus Roizmanbacteria bacterium CG_4_10_14_0_8_um_filter_39_9</name>
    <dbReference type="NCBI Taxonomy" id="1974829"/>
    <lineage>
        <taxon>Bacteria</taxon>
        <taxon>Candidatus Roizmaniibacteriota</taxon>
    </lineage>
</organism>
<dbReference type="SUPFAM" id="SSF52540">
    <property type="entry name" value="P-loop containing nucleoside triphosphate hydrolases"/>
    <property type="match status" value="1"/>
</dbReference>
<dbReference type="SUPFAM" id="SSF52980">
    <property type="entry name" value="Restriction endonuclease-like"/>
    <property type="match status" value="1"/>
</dbReference>
<reference evidence="19" key="1">
    <citation type="submission" date="2017-09" db="EMBL/GenBank/DDBJ databases">
        <title>Depth-based differentiation of microbial function through sediment-hosted aquifers and enrichment of novel symbionts in the deep terrestrial subsurface.</title>
        <authorList>
            <person name="Probst A.J."/>
            <person name="Ladd B."/>
            <person name="Jarett J.K."/>
            <person name="Geller-Mcgrath D.E."/>
            <person name="Sieber C.M.K."/>
            <person name="Emerson J.B."/>
            <person name="Anantharaman K."/>
            <person name="Thomas B.C."/>
            <person name="Malmstrom R."/>
            <person name="Stieglmeier M."/>
            <person name="Klingl A."/>
            <person name="Woyke T."/>
            <person name="Ryan C.M."/>
            <person name="Banfield J.F."/>
        </authorList>
    </citation>
    <scope>NUCLEOTIDE SEQUENCE [LARGE SCALE GENOMIC DNA]</scope>
</reference>
<keyword evidence="4" id="KW-0227">DNA damage</keyword>
<evidence type="ECO:0000256" key="13">
    <source>
        <dbReference type="ARBA" id="ARBA00034808"/>
    </source>
</evidence>
<dbReference type="Proteomes" id="UP000230108">
    <property type="component" value="Unassembled WGS sequence"/>
</dbReference>
<dbReference type="InterPro" id="IPR027417">
    <property type="entry name" value="P-loop_NTPase"/>
</dbReference>
<dbReference type="InterPro" id="IPR014017">
    <property type="entry name" value="DNA_helicase_UvrD-like_C"/>
</dbReference>
<keyword evidence="10" id="KW-0234">DNA repair</keyword>
<evidence type="ECO:0000256" key="3">
    <source>
        <dbReference type="ARBA" id="ARBA00022741"/>
    </source>
</evidence>
<evidence type="ECO:0000256" key="15">
    <source>
        <dbReference type="PROSITE-ProRule" id="PRU00560"/>
    </source>
</evidence>
<dbReference type="InterPro" id="IPR000212">
    <property type="entry name" value="DNA_helicase_UvrD/REP"/>
</dbReference>
<dbReference type="GO" id="GO:0005524">
    <property type="term" value="F:ATP binding"/>
    <property type="evidence" value="ECO:0007669"/>
    <property type="project" value="UniProtKB-UniRule"/>
</dbReference>
<feature type="binding site" evidence="15">
    <location>
        <begin position="32"/>
        <end position="39"/>
    </location>
    <ligand>
        <name>ATP</name>
        <dbReference type="ChEBI" id="CHEBI:30616"/>
    </ligand>
</feature>
<dbReference type="InterPro" id="IPR011335">
    <property type="entry name" value="Restrct_endonuc-II-like"/>
</dbReference>
<dbReference type="AlphaFoldDB" id="A0A2M7QBY8"/>
<keyword evidence="6 15" id="KW-0347">Helicase</keyword>
<protein>
    <recommendedName>
        <fullName evidence="13">DNA 3'-5' helicase</fullName>
        <ecNumber evidence="13">5.6.2.4</ecNumber>
    </recommendedName>
</protein>
<dbReference type="PANTHER" id="PTHR11070:SF2">
    <property type="entry name" value="ATP-DEPENDENT DNA HELICASE SRS2"/>
    <property type="match status" value="1"/>
</dbReference>
<name>A0A2M7QBY8_9BACT</name>
<dbReference type="InterPro" id="IPR013986">
    <property type="entry name" value="DExx_box_DNA_helicase_dom_sf"/>
</dbReference>
<comment type="catalytic activity">
    <reaction evidence="14">
        <text>ATP + H2O = ADP + phosphate + H(+)</text>
        <dbReference type="Rhea" id="RHEA:13065"/>
        <dbReference type="ChEBI" id="CHEBI:15377"/>
        <dbReference type="ChEBI" id="CHEBI:15378"/>
        <dbReference type="ChEBI" id="CHEBI:30616"/>
        <dbReference type="ChEBI" id="CHEBI:43474"/>
        <dbReference type="ChEBI" id="CHEBI:456216"/>
        <dbReference type="EC" id="5.6.2.4"/>
    </reaction>
</comment>
<evidence type="ECO:0000259" key="17">
    <source>
        <dbReference type="PROSITE" id="PS51217"/>
    </source>
</evidence>
<dbReference type="Gene3D" id="1.10.10.160">
    <property type="match status" value="1"/>
</dbReference>
<dbReference type="Gene3D" id="3.40.50.300">
    <property type="entry name" value="P-loop containing nucleotide triphosphate hydrolases"/>
    <property type="match status" value="2"/>
</dbReference>
<evidence type="ECO:0000313" key="19">
    <source>
        <dbReference type="Proteomes" id="UP000230108"/>
    </source>
</evidence>
<dbReference type="EC" id="5.6.2.4" evidence="13"/>
<dbReference type="PANTHER" id="PTHR11070">
    <property type="entry name" value="UVRD / RECB / PCRA DNA HELICASE FAMILY MEMBER"/>
    <property type="match status" value="1"/>
</dbReference>
<evidence type="ECO:0000256" key="7">
    <source>
        <dbReference type="ARBA" id="ARBA00022839"/>
    </source>
</evidence>
<keyword evidence="5 15" id="KW-0378">Hydrolase</keyword>
<comment type="catalytic activity">
    <reaction evidence="12">
        <text>Couples ATP hydrolysis with the unwinding of duplex DNA by translocating in the 3'-5' direction.</text>
        <dbReference type="EC" id="5.6.2.4"/>
    </reaction>
</comment>
<dbReference type="GO" id="GO:0004527">
    <property type="term" value="F:exonuclease activity"/>
    <property type="evidence" value="ECO:0007669"/>
    <property type="project" value="UniProtKB-KW"/>
</dbReference>
<evidence type="ECO:0000256" key="4">
    <source>
        <dbReference type="ARBA" id="ARBA00022763"/>
    </source>
</evidence>
<comment type="similarity">
    <text evidence="1">Belongs to the helicase family. UvrD subfamily.</text>
</comment>
<evidence type="ECO:0000256" key="14">
    <source>
        <dbReference type="ARBA" id="ARBA00048988"/>
    </source>
</evidence>
<keyword evidence="11" id="KW-0413">Isomerase</keyword>
<proteinExistence type="inferred from homology"/>
<dbReference type="InterPro" id="IPR014016">
    <property type="entry name" value="UvrD-like_ATP-bd"/>
</dbReference>
<dbReference type="GO" id="GO:0043138">
    <property type="term" value="F:3'-5' DNA helicase activity"/>
    <property type="evidence" value="ECO:0007669"/>
    <property type="project" value="UniProtKB-EC"/>
</dbReference>
<keyword evidence="8 15" id="KW-0067">ATP-binding</keyword>
<evidence type="ECO:0000259" key="16">
    <source>
        <dbReference type="PROSITE" id="PS51198"/>
    </source>
</evidence>
<dbReference type="EMBL" id="PFLF01000092">
    <property type="protein sequence ID" value="PIY68731.1"/>
    <property type="molecule type" value="Genomic_DNA"/>
</dbReference>
<feature type="domain" description="UvrD-like helicase ATP-binding" evidence="16">
    <location>
        <begin position="11"/>
        <end position="319"/>
    </location>
</feature>
<dbReference type="PROSITE" id="PS51217">
    <property type="entry name" value="UVRD_HELICASE_CTER"/>
    <property type="match status" value="1"/>
</dbReference>
<keyword evidence="9" id="KW-0238">DNA-binding</keyword>
<dbReference type="Gene3D" id="3.90.320.10">
    <property type="match status" value="1"/>
</dbReference>
<dbReference type="Pfam" id="PF00580">
    <property type="entry name" value="UvrD-helicase"/>
    <property type="match status" value="1"/>
</dbReference>
<evidence type="ECO:0000256" key="12">
    <source>
        <dbReference type="ARBA" id="ARBA00034617"/>
    </source>
</evidence>
<evidence type="ECO:0000313" key="18">
    <source>
        <dbReference type="EMBL" id="PIY68731.1"/>
    </source>
</evidence>
<evidence type="ECO:0000256" key="11">
    <source>
        <dbReference type="ARBA" id="ARBA00023235"/>
    </source>
</evidence>
<dbReference type="InterPro" id="IPR011604">
    <property type="entry name" value="PDDEXK-like_dom_sf"/>
</dbReference>
<evidence type="ECO:0000256" key="9">
    <source>
        <dbReference type="ARBA" id="ARBA00023125"/>
    </source>
</evidence>
<keyword evidence="2" id="KW-0540">Nuclease</keyword>
<evidence type="ECO:0000256" key="6">
    <source>
        <dbReference type="ARBA" id="ARBA00022806"/>
    </source>
</evidence>
<evidence type="ECO:0000256" key="8">
    <source>
        <dbReference type="ARBA" id="ARBA00022840"/>
    </source>
</evidence>
<dbReference type="Gene3D" id="1.10.486.10">
    <property type="entry name" value="PCRA, domain 4"/>
    <property type="match status" value="1"/>
</dbReference>
<comment type="caution">
    <text evidence="18">The sequence shown here is derived from an EMBL/GenBank/DDBJ whole genome shotgun (WGS) entry which is preliminary data.</text>
</comment>
<dbReference type="GO" id="GO:0003677">
    <property type="term" value="F:DNA binding"/>
    <property type="evidence" value="ECO:0007669"/>
    <property type="project" value="UniProtKB-KW"/>
</dbReference>
<gene>
    <name evidence="18" type="ORF">COY90_04245</name>
</gene>
<keyword evidence="7" id="KW-0269">Exonuclease</keyword>
<keyword evidence="3 15" id="KW-0547">Nucleotide-binding</keyword>
<accession>A0A2M7QBY8</accession>
<evidence type="ECO:0000256" key="1">
    <source>
        <dbReference type="ARBA" id="ARBA00009922"/>
    </source>
</evidence>
<sequence length="997" mass="114649">MNNIRFEKKYSGLNPSQKKAVDTIEGPVMVIAGPGTGKTQTLILRIANILLKTQVNPENILVLTFTESAVHEMRKRLVELIGTAGYRVEVNTFHGFCNDLIQYHTEHFEHLAGSVSLEEVEQIGIIERIISSRTFEHIKPFGAPEFYIRPILKAIDELKKEGITPQALRDGLKVQKKEVIGSDMKDGLRETKFKYIARSVELADVYEAYQKILRDEKKYDFNDMILEVIDALRRLSLLRMQLQEQYQYILIDEHQDTNAAQNRVVELLGSGENPNIFVVGDEKQAIFRFQGASLENFLYFKHKYKAASLINLEDNYRSTQSILDAAGALIKNNPKSQALPFPPDLRAAKSEKKERLIDVAALSSYVGEQYFIAQNIAKLLQKKKTPPQEIAILVRNNRDTFPFISLFQKEQIPFVVESDADVSENIFIQKLLSLFDSILDIGNDNKLIEAMHINTFHINPVDIYRLAAFVSQKHLNLWDIIEKLDDYQDELHLESTQPIIVFSQKLKNWKTLSMNDSIDNVFIDVLNTSGILASILETSQSFEVIEKVSLLYNEVKKEVSKHHLYRLTHFMQHLELLKKHNIKLESRAKGGVVPAVRLMTVHRSKGLEFDYVYLPHAYDGHWGNKRKRSGLFSLPWEHLSVKYDTLLEETANEDERRLFYVGITRARKHVTMSYACENEKGKAQIPSQFIEELGASSQSQIDGSHYDLELSKNPAVFLQQDDTHILDTKSVFFAHKEFFQDLFSARGLSVSGLNNYLTCPWKYFFRNLLRIPDSKNKNLIFGTSIHFALNQYIAQAKKMTLPEVINSFMQSLSTSQVNEVELIELQNKGIQVLTGYYNRMKQWKGTLQPEVIIKGIRFANDAYLNGRIDMIESLDNKGNVTVYDFKTGKPKSRNTIEGNTKGATGDYKRQLVFYKLILERYKEGRLKWKVKDGVIEFVEPDPKGVYKSERFSITEGEVKDLEKILLKVVGEIKSLSFWDKKCEEKDCPYCKMRSYIG</sequence>